<dbReference type="EMBL" id="MRTP01000001">
    <property type="protein sequence ID" value="OMF58700.1"/>
    <property type="molecule type" value="Genomic_DNA"/>
</dbReference>
<dbReference type="Gene3D" id="3.15.10.30">
    <property type="entry name" value="Haemolymph juvenile hormone binding protein"/>
    <property type="match status" value="1"/>
</dbReference>
<dbReference type="InterPro" id="IPR038606">
    <property type="entry name" value="To_sf"/>
</dbReference>
<keyword evidence="2" id="KW-1185">Reference proteome</keyword>
<name>A0A1R1F3V1_9BACL</name>
<evidence type="ECO:0000313" key="1">
    <source>
        <dbReference type="EMBL" id="OMF58700.1"/>
    </source>
</evidence>
<gene>
    <name evidence="1" type="ORF">BK138_09385</name>
</gene>
<organism evidence="1 2">
    <name type="scientific">Paenibacillus rhizosphaerae</name>
    <dbReference type="NCBI Taxonomy" id="297318"/>
    <lineage>
        <taxon>Bacteria</taxon>
        <taxon>Bacillati</taxon>
        <taxon>Bacillota</taxon>
        <taxon>Bacilli</taxon>
        <taxon>Bacillales</taxon>
        <taxon>Paenibacillaceae</taxon>
        <taxon>Paenibacillus</taxon>
    </lineage>
</organism>
<dbReference type="STRING" id="297318.BK138_09385"/>
<evidence type="ECO:0000313" key="2">
    <source>
        <dbReference type="Proteomes" id="UP000187172"/>
    </source>
</evidence>
<proteinExistence type="predicted"/>
<accession>A0A1R1F3V1</accession>
<protein>
    <submittedName>
        <fullName evidence="1">Uncharacterized protein</fullName>
    </submittedName>
</protein>
<comment type="caution">
    <text evidence="1">The sequence shown here is derived from an EMBL/GenBank/DDBJ whole genome shotgun (WGS) entry which is preliminary data.</text>
</comment>
<dbReference type="RefSeq" id="WP_076168685.1">
    <property type="nucleotide sequence ID" value="NZ_MRTP01000001.1"/>
</dbReference>
<dbReference type="AlphaFoldDB" id="A0A1R1F3V1"/>
<dbReference type="Proteomes" id="UP000187172">
    <property type="component" value="Unassembled WGS sequence"/>
</dbReference>
<sequence length="234" mass="25536">MDALRPILLNMFPEARASSDLLKFLVQLLSRKLNDSSSALFLPNLIKGQRNPTYDPYHVDRWSIPGIIDGMSGTFTDLAITGISNAGVKGEPTVDDDNVISGSGVFLQALKEPKSIHVEGNASLIQDDDGQRLNGTFTADIYEATVQVKVQLSADGDKIQASVQQIALQKPDNLTGVMKVAVKVDPNYDEFLNDRINQPSKLELIYQKLQGELSSTTTLKSFSDLITKAINNVA</sequence>
<reference evidence="1 2" key="1">
    <citation type="submission" date="2016-11" db="EMBL/GenBank/DDBJ databases">
        <title>Paenibacillus species isolates.</title>
        <authorList>
            <person name="Beno S.M."/>
        </authorList>
    </citation>
    <scope>NUCLEOTIDE SEQUENCE [LARGE SCALE GENOMIC DNA]</scope>
    <source>
        <strain evidence="1 2">FSL R5-0378</strain>
    </source>
</reference>